<dbReference type="EMBL" id="CAJVQB010021907">
    <property type="protein sequence ID" value="CAG8798291.1"/>
    <property type="molecule type" value="Genomic_DNA"/>
</dbReference>
<protein>
    <submittedName>
        <fullName evidence="1">8176_t:CDS:1</fullName>
    </submittedName>
</protein>
<comment type="caution">
    <text evidence="1">The sequence shown here is derived from an EMBL/GenBank/DDBJ whole genome shotgun (WGS) entry which is preliminary data.</text>
</comment>
<keyword evidence="2" id="KW-1185">Reference proteome</keyword>
<reference evidence="1 2" key="1">
    <citation type="submission" date="2021-06" db="EMBL/GenBank/DDBJ databases">
        <authorList>
            <person name="Kallberg Y."/>
            <person name="Tangrot J."/>
            <person name="Rosling A."/>
        </authorList>
    </citation>
    <scope>NUCLEOTIDE SEQUENCE [LARGE SCALE GENOMIC DNA]</scope>
    <source>
        <strain evidence="1 2">120-4 pot B 10/14</strain>
    </source>
</reference>
<proteinExistence type="predicted"/>
<gene>
    <name evidence="1" type="ORF">GMARGA_LOCUS22569</name>
</gene>
<accession>A0ABN7VTA3</accession>
<organism evidence="1 2">
    <name type="scientific">Gigaspora margarita</name>
    <dbReference type="NCBI Taxonomy" id="4874"/>
    <lineage>
        <taxon>Eukaryota</taxon>
        <taxon>Fungi</taxon>
        <taxon>Fungi incertae sedis</taxon>
        <taxon>Mucoromycota</taxon>
        <taxon>Glomeromycotina</taxon>
        <taxon>Glomeromycetes</taxon>
        <taxon>Diversisporales</taxon>
        <taxon>Gigasporaceae</taxon>
        <taxon>Gigaspora</taxon>
    </lineage>
</organism>
<name>A0ABN7VTA3_GIGMA</name>
<feature type="non-terminal residue" evidence="1">
    <location>
        <position position="113"/>
    </location>
</feature>
<evidence type="ECO:0000313" key="2">
    <source>
        <dbReference type="Proteomes" id="UP000789901"/>
    </source>
</evidence>
<sequence>MSIELGIITYNENYKNTKLHKISEIPSSIRNDIMREFLKNYKTCLKDYYRVFGHYSFLKEIVTSEKLSEIKHDYRIAYDKLDHFFICILIELEKKSKQGVIVLDPGIQPFITG</sequence>
<evidence type="ECO:0000313" key="1">
    <source>
        <dbReference type="EMBL" id="CAG8798291.1"/>
    </source>
</evidence>
<dbReference type="Proteomes" id="UP000789901">
    <property type="component" value="Unassembled WGS sequence"/>
</dbReference>